<comment type="caution">
    <text evidence="1">The sequence shown here is derived from an EMBL/GenBank/DDBJ whole genome shotgun (WGS) entry which is preliminary data.</text>
</comment>
<protein>
    <submittedName>
        <fullName evidence="1">Uncharacterized protein</fullName>
    </submittedName>
</protein>
<gene>
    <name evidence="1" type="ORF">DFH07DRAFT_812306</name>
</gene>
<organism evidence="1 2">
    <name type="scientific">Mycena maculata</name>
    <dbReference type="NCBI Taxonomy" id="230809"/>
    <lineage>
        <taxon>Eukaryota</taxon>
        <taxon>Fungi</taxon>
        <taxon>Dikarya</taxon>
        <taxon>Basidiomycota</taxon>
        <taxon>Agaricomycotina</taxon>
        <taxon>Agaricomycetes</taxon>
        <taxon>Agaricomycetidae</taxon>
        <taxon>Agaricales</taxon>
        <taxon>Marasmiineae</taxon>
        <taxon>Mycenaceae</taxon>
        <taxon>Mycena</taxon>
    </lineage>
</organism>
<evidence type="ECO:0000313" key="2">
    <source>
        <dbReference type="Proteomes" id="UP001215280"/>
    </source>
</evidence>
<dbReference type="GO" id="GO:0004061">
    <property type="term" value="F:arylformamidase activity"/>
    <property type="evidence" value="ECO:0007669"/>
    <property type="project" value="InterPro"/>
</dbReference>
<dbReference type="EMBL" id="JARJLG010000039">
    <property type="protein sequence ID" value="KAJ7764003.1"/>
    <property type="molecule type" value="Genomic_DNA"/>
</dbReference>
<reference evidence="1" key="1">
    <citation type="submission" date="2023-03" db="EMBL/GenBank/DDBJ databases">
        <title>Massive genome expansion in bonnet fungi (Mycena s.s.) driven by repeated elements and novel gene families across ecological guilds.</title>
        <authorList>
            <consortium name="Lawrence Berkeley National Laboratory"/>
            <person name="Harder C.B."/>
            <person name="Miyauchi S."/>
            <person name="Viragh M."/>
            <person name="Kuo A."/>
            <person name="Thoen E."/>
            <person name="Andreopoulos B."/>
            <person name="Lu D."/>
            <person name="Skrede I."/>
            <person name="Drula E."/>
            <person name="Henrissat B."/>
            <person name="Morin E."/>
            <person name="Kohler A."/>
            <person name="Barry K."/>
            <person name="LaButti K."/>
            <person name="Morin E."/>
            <person name="Salamov A."/>
            <person name="Lipzen A."/>
            <person name="Mereny Z."/>
            <person name="Hegedus B."/>
            <person name="Baldrian P."/>
            <person name="Stursova M."/>
            <person name="Weitz H."/>
            <person name="Taylor A."/>
            <person name="Grigoriev I.V."/>
            <person name="Nagy L.G."/>
            <person name="Martin F."/>
            <person name="Kauserud H."/>
        </authorList>
    </citation>
    <scope>NUCLEOTIDE SEQUENCE</scope>
    <source>
        <strain evidence="1">CBHHK188m</strain>
    </source>
</reference>
<name>A0AAD7JHI5_9AGAR</name>
<sequence length="102" mass="11286">MAGSRPQNIYRPVTGWLSARDLRSSTMRSRPTSSLSCPSTIGMEASDSMLRWLWKKKLSLVGTDNPAFESVPFNATIDGVPRALHQVFIRGWGQSIVCKTST</sequence>
<dbReference type="Proteomes" id="UP001215280">
    <property type="component" value="Unassembled WGS sequence"/>
</dbReference>
<dbReference type="GO" id="GO:0019441">
    <property type="term" value="P:L-tryptophan catabolic process to kynurenine"/>
    <property type="evidence" value="ECO:0007669"/>
    <property type="project" value="InterPro"/>
</dbReference>
<dbReference type="AlphaFoldDB" id="A0AAD7JHI5"/>
<dbReference type="Gene3D" id="3.50.30.50">
    <property type="entry name" value="Putative cyclase"/>
    <property type="match status" value="1"/>
</dbReference>
<proteinExistence type="predicted"/>
<keyword evidence="2" id="KW-1185">Reference proteome</keyword>
<dbReference type="InterPro" id="IPR037175">
    <property type="entry name" value="KFase_sf"/>
</dbReference>
<accession>A0AAD7JHI5</accession>
<evidence type="ECO:0000313" key="1">
    <source>
        <dbReference type="EMBL" id="KAJ7764003.1"/>
    </source>
</evidence>